<sequence length="344" mass="38005">MRQVSVGIIGVGWVGGVRANALADHPQVRALHICDIRQDRLAEVAGQTRPTSAVEDYRRLLENPDIDMVYVCTTPESTHYPITRDVLLAGKHVMVEKPLAQTTAEADDLIAIANRQGLKLSVGYSQRFNPRFAYVRKAIQEGMIGEPVTCLVSRNVTRELGTKVTGRTRLSPAAMEATHDIDFLMWCLQPRKPIRVFSQASGKYMKQFSETLDHQWVMITMDDGTTVNVGAGWILPLGYPNYSHTWIEIIGTEGSLTVDDSHKEVSLNTVAHGIRYPMSSMPGEAVDHVYAGPMSAETLHFLDAVARDRGVLVKAEEARAVMDIYNAADIAADRHEAVALPRNS</sequence>
<dbReference type="SUPFAM" id="SSF55347">
    <property type="entry name" value="Glyceraldehyde-3-phosphate dehydrogenase-like, C-terminal domain"/>
    <property type="match status" value="1"/>
</dbReference>
<reference evidence="3 4" key="1">
    <citation type="journal article" date="2016" name="Microbes Environ.">
        <title>Phylogenetically diverse aerobic anoxygenic phototrophic bacteria isolated from epilithic biofilms in Tama river, Japan.</title>
        <authorList>
            <person name="Hirose S."/>
            <person name="Matsuura K."/>
            <person name="Haruta S."/>
        </authorList>
    </citation>
    <scope>NUCLEOTIDE SEQUENCE [LARGE SCALE GENOMIC DNA]</scope>
    <source>
        <strain evidence="3 4">S08</strain>
    </source>
</reference>
<evidence type="ECO:0000259" key="1">
    <source>
        <dbReference type="Pfam" id="PF01408"/>
    </source>
</evidence>
<protein>
    <submittedName>
        <fullName evidence="3">Oxidoreductase</fullName>
    </submittedName>
</protein>
<gene>
    <name evidence="3" type="ORF">Rmf_39580</name>
</gene>
<dbReference type="Gene3D" id="3.40.50.720">
    <property type="entry name" value="NAD(P)-binding Rossmann-like Domain"/>
    <property type="match status" value="1"/>
</dbReference>
<organism evidence="3 4">
    <name type="scientific">Roseomonas fluvialis</name>
    <dbReference type="NCBI Taxonomy" id="1750527"/>
    <lineage>
        <taxon>Bacteria</taxon>
        <taxon>Pseudomonadati</taxon>
        <taxon>Pseudomonadota</taxon>
        <taxon>Alphaproteobacteria</taxon>
        <taxon>Acetobacterales</taxon>
        <taxon>Roseomonadaceae</taxon>
        <taxon>Roseomonas</taxon>
    </lineage>
</organism>
<accession>A0ABM7Y7Z9</accession>
<dbReference type="Pfam" id="PF01408">
    <property type="entry name" value="GFO_IDH_MocA"/>
    <property type="match status" value="1"/>
</dbReference>
<dbReference type="SUPFAM" id="SSF51735">
    <property type="entry name" value="NAD(P)-binding Rossmann-fold domains"/>
    <property type="match status" value="1"/>
</dbReference>
<feature type="domain" description="Gfo/Idh/MocA-like oxidoreductase N-terminal" evidence="1">
    <location>
        <begin position="5"/>
        <end position="124"/>
    </location>
</feature>
<dbReference type="InterPro" id="IPR051450">
    <property type="entry name" value="Gfo/Idh/MocA_Oxidoreductases"/>
</dbReference>
<name>A0ABM7Y7Z9_9PROT</name>
<dbReference type="Proteomes" id="UP000831327">
    <property type="component" value="Chromosome"/>
</dbReference>
<dbReference type="InterPro" id="IPR055170">
    <property type="entry name" value="GFO_IDH_MocA-like_dom"/>
</dbReference>
<evidence type="ECO:0000313" key="4">
    <source>
        <dbReference type="Proteomes" id="UP000831327"/>
    </source>
</evidence>
<dbReference type="PANTHER" id="PTHR43377">
    <property type="entry name" value="BILIVERDIN REDUCTASE A"/>
    <property type="match status" value="1"/>
</dbReference>
<evidence type="ECO:0000313" key="3">
    <source>
        <dbReference type="EMBL" id="BDG74029.1"/>
    </source>
</evidence>
<dbReference type="InterPro" id="IPR000683">
    <property type="entry name" value="Gfo/Idh/MocA-like_OxRdtase_N"/>
</dbReference>
<dbReference type="InterPro" id="IPR036291">
    <property type="entry name" value="NAD(P)-bd_dom_sf"/>
</dbReference>
<dbReference type="PANTHER" id="PTHR43377:SF1">
    <property type="entry name" value="BILIVERDIN REDUCTASE A"/>
    <property type="match status" value="1"/>
</dbReference>
<dbReference type="EMBL" id="AP025637">
    <property type="protein sequence ID" value="BDG74029.1"/>
    <property type="molecule type" value="Genomic_DNA"/>
</dbReference>
<proteinExistence type="predicted"/>
<dbReference type="Gene3D" id="3.30.360.10">
    <property type="entry name" value="Dihydrodipicolinate Reductase, domain 2"/>
    <property type="match status" value="1"/>
</dbReference>
<keyword evidence="4" id="KW-1185">Reference proteome</keyword>
<dbReference type="Pfam" id="PF22725">
    <property type="entry name" value="GFO_IDH_MocA_C3"/>
    <property type="match status" value="1"/>
</dbReference>
<dbReference type="RefSeq" id="WP_244408236.1">
    <property type="nucleotide sequence ID" value="NZ_AP025637.1"/>
</dbReference>
<evidence type="ECO:0000259" key="2">
    <source>
        <dbReference type="Pfam" id="PF22725"/>
    </source>
</evidence>
<feature type="domain" description="GFO/IDH/MocA-like oxidoreductase" evidence="2">
    <location>
        <begin position="132"/>
        <end position="256"/>
    </location>
</feature>